<dbReference type="Proteomes" id="UP000231098">
    <property type="component" value="Unassembled WGS sequence"/>
</dbReference>
<reference evidence="3" key="1">
    <citation type="submission" date="2017-09" db="EMBL/GenBank/DDBJ databases">
        <title>Depth-based differentiation of microbial function through sediment-hosted aquifers and enrichment of novel symbionts in the deep terrestrial subsurface.</title>
        <authorList>
            <person name="Probst A.J."/>
            <person name="Ladd B."/>
            <person name="Jarett J.K."/>
            <person name="Geller-Mcgrath D.E."/>
            <person name="Sieber C.M.K."/>
            <person name="Emerson J.B."/>
            <person name="Anantharaman K."/>
            <person name="Thomas B.C."/>
            <person name="Malmstrom R."/>
            <person name="Stieglmeier M."/>
            <person name="Klingl A."/>
            <person name="Woyke T."/>
            <person name="Ryan C.M."/>
            <person name="Banfield J.F."/>
        </authorList>
    </citation>
    <scope>NUCLEOTIDE SEQUENCE [LARGE SCALE GENOMIC DNA]</scope>
</reference>
<sequence>MFISLNGRTVDLVDVATLYFRCLRRGHGGLVLIHGVRTYPDGREDEDRFYLIHADASCPDCARLLAKEPIEVSRGGETVHIEAPWFLRSSIGGILSVDNPGIFDRTHFVECDGYTRLYLTEPSCSSRIEDLIDPEVVERVWAIARRDGGEISPEGEALAESLAVAIEEANGHDPEPAPAVSWPDNEFDQHGWPTRYIELNETDVEAKCVLCGDEFLASGQTAVRFKTSGWEAKCPECRRQEQRGASPWPQGWLEPEKVYEVPCSRPGCRQIAQMKGSLILKLRRTDAVPFCQHCLDLYKQGAEFCPNAGIDPHCFGWRLPHPSGKGHYQFCKACADKARATGGEGVTDPGEVSAPTTPATEGRPAPAMISNAITA</sequence>
<evidence type="ECO:0000313" key="2">
    <source>
        <dbReference type="EMBL" id="PIS21778.1"/>
    </source>
</evidence>
<evidence type="ECO:0000313" key="3">
    <source>
        <dbReference type="Proteomes" id="UP000231098"/>
    </source>
</evidence>
<protein>
    <submittedName>
        <fullName evidence="2">Uncharacterized protein</fullName>
    </submittedName>
</protein>
<proteinExistence type="predicted"/>
<feature type="region of interest" description="Disordered" evidence="1">
    <location>
        <begin position="342"/>
        <end position="365"/>
    </location>
</feature>
<dbReference type="EMBL" id="PEYV01000018">
    <property type="protein sequence ID" value="PIS21778.1"/>
    <property type="molecule type" value="Genomic_DNA"/>
</dbReference>
<evidence type="ECO:0000256" key="1">
    <source>
        <dbReference type="SAM" id="MobiDB-lite"/>
    </source>
</evidence>
<organism evidence="2 3">
    <name type="scientific">candidate division WWE3 bacterium CG08_land_8_20_14_0_20_41_15</name>
    <dbReference type="NCBI Taxonomy" id="1975086"/>
    <lineage>
        <taxon>Bacteria</taxon>
        <taxon>Katanobacteria</taxon>
    </lineage>
</organism>
<dbReference type="AlphaFoldDB" id="A0A2H0XCF0"/>
<gene>
    <name evidence="2" type="ORF">COT51_00935</name>
</gene>
<name>A0A2H0XCF0_UNCKA</name>
<accession>A0A2H0XCF0</accession>
<comment type="caution">
    <text evidence="2">The sequence shown here is derived from an EMBL/GenBank/DDBJ whole genome shotgun (WGS) entry which is preliminary data.</text>
</comment>